<dbReference type="AlphaFoldDB" id="A0A061IRJ4"/>
<organism evidence="1 2">
    <name type="scientific">Trypanosoma rangeli SC58</name>
    <dbReference type="NCBI Taxonomy" id="429131"/>
    <lineage>
        <taxon>Eukaryota</taxon>
        <taxon>Discoba</taxon>
        <taxon>Euglenozoa</taxon>
        <taxon>Kinetoplastea</taxon>
        <taxon>Metakinetoplastina</taxon>
        <taxon>Trypanosomatida</taxon>
        <taxon>Trypanosomatidae</taxon>
        <taxon>Trypanosoma</taxon>
        <taxon>Herpetosoma</taxon>
    </lineage>
</organism>
<name>A0A061IRJ4_TRYRA</name>
<accession>A0A061IRJ4</accession>
<comment type="caution">
    <text evidence="1">The sequence shown here is derived from an EMBL/GenBank/DDBJ whole genome shotgun (WGS) entry which is preliminary data.</text>
</comment>
<proteinExistence type="predicted"/>
<keyword evidence="2" id="KW-1185">Reference proteome</keyword>
<evidence type="ECO:0000313" key="1">
    <source>
        <dbReference type="EMBL" id="ESL04853.1"/>
    </source>
</evidence>
<gene>
    <name evidence="1" type="ORF">TRSC58_07611</name>
</gene>
<dbReference type="VEuPathDB" id="TriTrypDB:TRSC58_07611"/>
<evidence type="ECO:0000313" key="2">
    <source>
        <dbReference type="Proteomes" id="UP000031737"/>
    </source>
</evidence>
<reference evidence="1 2" key="1">
    <citation type="submission" date="2013-07" db="EMBL/GenBank/DDBJ databases">
        <authorList>
            <person name="Stoco P.H."/>
            <person name="Wagner G."/>
            <person name="Gerber A."/>
            <person name="Zaha A."/>
            <person name="Thompson C."/>
            <person name="Bartholomeu D.C."/>
            <person name="Luckemeyer D.D."/>
            <person name="Bahia D."/>
            <person name="Loreto E."/>
            <person name="Prestes E.B."/>
            <person name="Lima F.M."/>
            <person name="Rodrigues-Luiz G."/>
            <person name="Vallejo G.A."/>
            <person name="Filho J.F."/>
            <person name="Monteiro K.M."/>
            <person name="Tyler K.M."/>
            <person name="de Almeida L.G."/>
            <person name="Ortiz M.F."/>
            <person name="Siervo M.A."/>
            <person name="de Moraes M.H."/>
            <person name="Cunha O.L."/>
            <person name="Mendonca-Neto R."/>
            <person name="Silva R."/>
            <person name="Teixeira S.M."/>
            <person name="Murta S.M."/>
            <person name="Sincero T.C."/>
            <person name="Mendes T.A."/>
            <person name="Urmenyi T.P."/>
            <person name="Silva V.G."/>
            <person name="da Rocha W.D."/>
            <person name="Andersson B."/>
            <person name="Romanha A.J."/>
            <person name="Steindel M."/>
            <person name="de Vasconcelos A.T."/>
            <person name="Grisard E.C."/>
        </authorList>
    </citation>
    <scope>NUCLEOTIDE SEQUENCE [LARGE SCALE GENOMIC DNA]</scope>
    <source>
        <strain evidence="1 2">SC58</strain>
    </source>
</reference>
<protein>
    <submittedName>
        <fullName evidence="1">Uncharacterized protein</fullName>
    </submittedName>
</protein>
<sequence length="70" mass="8327">MGCSTKSLCFPTSLFWTCFRLHSAAWWGVGWGERFAIPSFLLRLTKEVSRLRPDMWKLHLPLCAFFFFFF</sequence>
<dbReference type="EMBL" id="AUPL01008319">
    <property type="protein sequence ID" value="ESL04853.1"/>
    <property type="molecule type" value="Genomic_DNA"/>
</dbReference>
<dbReference type="Proteomes" id="UP000031737">
    <property type="component" value="Unassembled WGS sequence"/>
</dbReference>